<dbReference type="EMBL" id="LOBP01000046">
    <property type="protein sequence ID" value="KYN90555.1"/>
    <property type="molecule type" value="Genomic_DNA"/>
</dbReference>
<reference evidence="1 2" key="1">
    <citation type="submission" date="2015-12" db="EMBL/GenBank/DDBJ databases">
        <authorList>
            <person name="Tarr C.L."/>
            <person name="Gladney L.M."/>
        </authorList>
    </citation>
    <scope>NUCLEOTIDE SEQUENCE [LARGE SCALE GENOMIC DNA]</scope>
    <source>
        <strain evidence="1 2">1048-83</strain>
    </source>
</reference>
<gene>
    <name evidence="1" type="ORF">ATY35_09700</name>
</gene>
<evidence type="ECO:0000313" key="1">
    <source>
        <dbReference type="EMBL" id="KYN90555.1"/>
    </source>
</evidence>
<dbReference type="RefSeq" id="WP_039437083.1">
    <property type="nucleotide sequence ID" value="NZ_LOBP01000046.1"/>
</dbReference>
<comment type="caution">
    <text evidence="1">The sequence shown here is derived from an EMBL/GenBank/DDBJ whole genome shotgun (WGS) entry which is preliminary data.</text>
</comment>
<organism evidence="1 2">
    <name type="scientific">Vibrio cidicii</name>
    <dbReference type="NCBI Taxonomy" id="1763883"/>
    <lineage>
        <taxon>Bacteria</taxon>
        <taxon>Pseudomonadati</taxon>
        <taxon>Pseudomonadota</taxon>
        <taxon>Gammaproteobacteria</taxon>
        <taxon>Vibrionales</taxon>
        <taxon>Vibrionaceae</taxon>
        <taxon>Vibrio</taxon>
    </lineage>
</organism>
<evidence type="ECO:0000313" key="2">
    <source>
        <dbReference type="Proteomes" id="UP000075609"/>
    </source>
</evidence>
<sequence length="200" mass="22521">MDLSRFCKDVQLISNYPEYSNESPNLHVEVLEIPSHRYELAYTSVSIDRVKHEDLHHELWDMFESMRPGRPFRWKPPILSVIRGQGGNALAMETASGSIEIAVYNAPANCIWLKKGDLINFANQSKVYKVMADVQTTNAGMGTIQINCPLKKSLTIGTLVIGTGAEFTLIRRPKSKPQSFEIKGGKTRISYAKAEFIEFL</sequence>
<proteinExistence type="predicted"/>
<dbReference type="Proteomes" id="UP000075609">
    <property type="component" value="Unassembled WGS sequence"/>
</dbReference>
<name>A0ABR5W6R6_9VIBR</name>
<protein>
    <submittedName>
        <fullName evidence="1">Uncharacterized protein</fullName>
    </submittedName>
</protein>
<accession>A0ABR5W6R6</accession>
<keyword evidence="2" id="KW-1185">Reference proteome</keyword>